<evidence type="ECO:0000313" key="1">
    <source>
        <dbReference type="EMBL" id="MCY1140863.1"/>
    </source>
</evidence>
<proteinExistence type="predicted"/>
<dbReference type="EMBL" id="JAPNTZ010000008">
    <property type="protein sequence ID" value="MCY1140863.1"/>
    <property type="molecule type" value="Genomic_DNA"/>
</dbReference>
<sequence length="73" mass="8252">MIVVKSGESGSEEWNCPSCGRRLLLRWPPRFERVVLLPGDDRVLHVGGRNEAPNAGLTETERTWLGEHGILWD</sequence>
<organism evidence="1 2">
    <name type="scientific">Paractinoplanes pyxinae</name>
    <dbReference type="NCBI Taxonomy" id="2997416"/>
    <lineage>
        <taxon>Bacteria</taxon>
        <taxon>Bacillati</taxon>
        <taxon>Actinomycetota</taxon>
        <taxon>Actinomycetes</taxon>
        <taxon>Micromonosporales</taxon>
        <taxon>Micromonosporaceae</taxon>
        <taxon>Paractinoplanes</taxon>
    </lineage>
</organism>
<gene>
    <name evidence="1" type="ORF">OWR29_22930</name>
</gene>
<protein>
    <submittedName>
        <fullName evidence="1">Uncharacterized protein</fullName>
    </submittedName>
</protein>
<comment type="caution">
    <text evidence="1">The sequence shown here is derived from an EMBL/GenBank/DDBJ whole genome shotgun (WGS) entry which is preliminary data.</text>
</comment>
<name>A0ABT4B5I3_9ACTN</name>
<dbReference type="Proteomes" id="UP001151002">
    <property type="component" value="Unassembled WGS sequence"/>
</dbReference>
<keyword evidence="2" id="KW-1185">Reference proteome</keyword>
<accession>A0ABT4B5I3</accession>
<evidence type="ECO:0000313" key="2">
    <source>
        <dbReference type="Proteomes" id="UP001151002"/>
    </source>
</evidence>
<dbReference type="RefSeq" id="WP_267565201.1">
    <property type="nucleotide sequence ID" value="NZ_JAPNTZ010000008.1"/>
</dbReference>
<reference evidence="1" key="1">
    <citation type="submission" date="2022-11" db="EMBL/GenBank/DDBJ databases">
        <authorList>
            <person name="Somphong A."/>
            <person name="Phongsopitanun W."/>
        </authorList>
    </citation>
    <scope>NUCLEOTIDE SEQUENCE</scope>
    <source>
        <strain evidence="1">Pm04-4</strain>
    </source>
</reference>